<dbReference type="SMART" id="SM00560">
    <property type="entry name" value="LamGL"/>
    <property type="match status" value="1"/>
</dbReference>
<accession>A0A856MK67</accession>
<name>A0A856MK67_9CYAN</name>
<evidence type="ECO:0000256" key="1">
    <source>
        <dbReference type="ARBA" id="ARBA00022729"/>
    </source>
</evidence>
<dbReference type="KEGG" id="bsen:DP114_31180"/>
<dbReference type="Gene3D" id="2.60.120.200">
    <property type="match status" value="1"/>
</dbReference>
<dbReference type="AlphaFoldDB" id="A0A856MK67"/>
<dbReference type="PANTHER" id="PTHR47635:SF2">
    <property type="entry name" value="LAMG-LIKE JELLYROLL FOLD DOMAIN-CONTAINING PROTEIN"/>
    <property type="match status" value="1"/>
</dbReference>
<evidence type="ECO:0000313" key="5">
    <source>
        <dbReference type="Proteomes" id="UP000503129"/>
    </source>
</evidence>
<keyword evidence="2" id="KW-1015">Disulfide bond</keyword>
<evidence type="ECO:0000259" key="3">
    <source>
        <dbReference type="SMART" id="SM00560"/>
    </source>
</evidence>
<keyword evidence="5" id="KW-1185">Reference proteome</keyword>
<organism evidence="4 5">
    <name type="scientific">Brasilonema sennae CENA114</name>
    <dbReference type="NCBI Taxonomy" id="415709"/>
    <lineage>
        <taxon>Bacteria</taxon>
        <taxon>Bacillati</taxon>
        <taxon>Cyanobacteriota</taxon>
        <taxon>Cyanophyceae</taxon>
        <taxon>Nostocales</taxon>
        <taxon>Scytonemataceae</taxon>
        <taxon>Brasilonema</taxon>
        <taxon>Bromeliae group (in: Brasilonema)</taxon>
    </lineage>
</organism>
<feature type="domain" description="LamG-like jellyroll fold" evidence="3">
    <location>
        <begin position="70"/>
        <end position="216"/>
    </location>
</feature>
<dbReference type="RefSeq" id="WP_169266250.1">
    <property type="nucleotide sequence ID" value="NZ_CAWOXK010000001.1"/>
</dbReference>
<dbReference type="Pfam" id="PF13385">
    <property type="entry name" value="Laminin_G_3"/>
    <property type="match status" value="1"/>
</dbReference>
<dbReference type="EMBL" id="CP030118">
    <property type="protein sequence ID" value="QDL11765.1"/>
    <property type="molecule type" value="Genomic_DNA"/>
</dbReference>
<sequence length="231" mass="25047">MGINDGLIGYWQFDEAEGTTVLDRSGNDNRGLIINGTRSDGRYGKAVELSGSDDSHVSIPGSASLNSLVDQITVTAWVFPNVAPVGFKVVVSRQVGTLLHPDQFYLGFGPKNDVMHYKWHLGTDDAGTLREGEIYSGTPDSNRWIHMAGTYDGNIMRLFVDGIEIDTSPLSGNILVDDNPVTIGGEENGPALQVVDGEFEGLIDEVRIYNRALGASEIREIFNLDSELASV</sequence>
<dbReference type="SUPFAM" id="SSF49899">
    <property type="entry name" value="Concanavalin A-like lectins/glucanases"/>
    <property type="match status" value="1"/>
</dbReference>
<protein>
    <recommendedName>
        <fullName evidence="3">LamG-like jellyroll fold domain-containing protein</fullName>
    </recommendedName>
</protein>
<dbReference type="InterPro" id="IPR006558">
    <property type="entry name" value="LamG-like"/>
</dbReference>
<proteinExistence type="predicted"/>
<gene>
    <name evidence="4" type="ORF">DP114_31180</name>
</gene>
<dbReference type="PANTHER" id="PTHR47635">
    <property type="entry name" value="CUB DOMAIN-CONTAINING PROTEIN"/>
    <property type="match status" value="1"/>
</dbReference>
<dbReference type="InterPro" id="IPR013320">
    <property type="entry name" value="ConA-like_dom_sf"/>
</dbReference>
<keyword evidence="1" id="KW-0732">Signal</keyword>
<evidence type="ECO:0000313" key="4">
    <source>
        <dbReference type="EMBL" id="QDL11765.1"/>
    </source>
</evidence>
<dbReference type="Proteomes" id="UP000503129">
    <property type="component" value="Chromosome"/>
</dbReference>
<evidence type="ECO:0000256" key="2">
    <source>
        <dbReference type="ARBA" id="ARBA00023157"/>
    </source>
</evidence>
<reference evidence="4 5" key="1">
    <citation type="submission" date="2018-06" db="EMBL/GenBank/DDBJ databases">
        <title>Comparative genomics of Brasilonema spp. strains.</title>
        <authorList>
            <person name="Alvarenga D.O."/>
            <person name="Fiore M.F."/>
            <person name="Varani A.M."/>
        </authorList>
    </citation>
    <scope>NUCLEOTIDE SEQUENCE [LARGE SCALE GENOMIC DNA]</scope>
    <source>
        <strain evidence="4 5">CENA114</strain>
    </source>
</reference>